<evidence type="ECO:0000256" key="2">
    <source>
        <dbReference type="ARBA" id="ARBA00023125"/>
    </source>
</evidence>
<dbReference type="InterPro" id="IPR018060">
    <property type="entry name" value="HTH_AraC"/>
</dbReference>
<dbReference type="SUPFAM" id="SSF46689">
    <property type="entry name" value="Homeodomain-like"/>
    <property type="match status" value="2"/>
</dbReference>
<name>A0ABV8CN43_9GAMM</name>
<proteinExistence type="predicted"/>
<comment type="caution">
    <text evidence="5">The sequence shown here is derived from an EMBL/GenBank/DDBJ whole genome shotgun (WGS) entry which is preliminary data.</text>
</comment>
<accession>A0ABV8CN43</accession>
<dbReference type="Proteomes" id="UP001595692">
    <property type="component" value="Unassembled WGS sequence"/>
</dbReference>
<evidence type="ECO:0000259" key="4">
    <source>
        <dbReference type="PROSITE" id="PS01124"/>
    </source>
</evidence>
<sequence length="271" mass="31498">MVPRRWACRPRAALQPFIDRFWGWETEQPHALPWLLPGTGSECLFHLDTPLSGNDGGCLPQGHLICPREQIRPLAPAQRLNFLAVRFRAGQLRHFTALPFLAIADQLLDCRQLWPQDADALLQALQRHREPGGRQLCLEQFLWRQLQRHHQPAAQAQDRLIERLYYAPNSRIAALAEEWGWSRRHLERRFLQAFGQTPKQFARLARLHQTLRQWTLQPARNGLDVALERGYSDQAHFIHDVRALTGKTPGQWRAPLLQGEHYYLPPSRLPE</sequence>
<evidence type="ECO:0000256" key="3">
    <source>
        <dbReference type="ARBA" id="ARBA00023163"/>
    </source>
</evidence>
<keyword evidence="2" id="KW-0238">DNA-binding</keyword>
<gene>
    <name evidence="5" type="ORF">ACFOSS_09135</name>
</gene>
<keyword evidence="3" id="KW-0804">Transcription</keyword>
<dbReference type="InterPro" id="IPR050204">
    <property type="entry name" value="AraC_XylS_family_regulators"/>
</dbReference>
<protein>
    <submittedName>
        <fullName evidence="5">Helix-turn-helix domain-containing protein</fullName>
    </submittedName>
</protein>
<dbReference type="InterPro" id="IPR046532">
    <property type="entry name" value="DUF6597"/>
</dbReference>
<dbReference type="Pfam" id="PF12833">
    <property type="entry name" value="HTH_18"/>
    <property type="match status" value="1"/>
</dbReference>
<evidence type="ECO:0000313" key="6">
    <source>
        <dbReference type="Proteomes" id="UP001595692"/>
    </source>
</evidence>
<dbReference type="SMART" id="SM00342">
    <property type="entry name" value="HTH_ARAC"/>
    <property type="match status" value="1"/>
</dbReference>
<dbReference type="Gene3D" id="1.10.10.60">
    <property type="entry name" value="Homeodomain-like"/>
    <property type="match status" value="1"/>
</dbReference>
<dbReference type="PANTHER" id="PTHR46796">
    <property type="entry name" value="HTH-TYPE TRANSCRIPTIONAL ACTIVATOR RHAS-RELATED"/>
    <property type="match status" value="1"/>
</dbReference>
<reference evidence="6" key="1">
    <citation type="journal article" date="2019" name="Int. J. Syst. Evol. Microbiol.">
        <title>The Global Catalogue of Microorganisms (GCM) 10K type strain sequencing project: providing services to taxonomists for standard genome sequencing and annotation.</title>
        <authorList>
            <consortium name="The Broad Institute Genomics Platform"/>
            <consortium name="The Broad Institute Genome Sequencing Center for Infectious Disease"/>
            <person name="Wu L."/>
            <person name="Ma J."/>
        </authorList>
    </citation>
    <scope>NUCLEOTIDE SEQUENCE [LARGE SCALE GENOMIC DNA]</scope>
    <source>
        <strain evidence="6">CCUG 54939</strain>
    </source>
</reference>
<feature type="domain" description="HTH araC/xylS-type" evidence="4">
    <location>
        <begin position="155"/>
        <end position="255"/>
    </location>
</feature>
<dbReference type="EMBL" id="JBHSAF010000008">
    <property type="protein sequence ID" value="MFC3913630.1"/>
    <property type="molecule type" value="Genomic_DNA"/>
</dbReference>
<evidence type="ECO:0000256" key="1">
    <source>
        <dbReference type="ARBA" id="ARBA00023015"/>
    </source>
</evidence>
<dbReference type="RefSeq" id="WP_377152024.1">
    <property type="nucleotide sequence ID" value="NZ_JBHSAF010000008.1"/>
</dbReference>
<keyword evidence="6" id="KW-1185">Reference proteome</keyword>
<dbReference type="InterPro" id="IPR009057">
    <property type="entry name" value="Homeodomain-like_sf"/>
</dbReference>
<dbReference type="PROSITE" id="PS01124">
    <property type="entry name" value="HTH_ARAC_FAMILY_2"/>
    <property type="match status" value="1"/>
</dbReference>
<organism evidence="5 6">
    <name type="scientific">Pseudaeromonas sharmana</name>
    <dbReference type="NCBI Taxonomy" id="328412"/>
    <lineage>
        <taxon>Bacteria</taxon>
        <taxon>Pseudomonadati</taxon>
        <taxon>Pseudomonadota</taxon>
        <taxon>Gammaproteobacteria</taxon>
        <taxon>Aeromonadales</taxon>
        <taxon>Aeromonadaceae</taxon>
        <taxon>Pseudaeromonas</taxon>
    </lineage>
</organism>
<keyword evidence="1" id="KW-0805">Transcription regulation</keyword>
<evidence type="ECO:0000313" key="5">
    <source>
        <dbReference type="EMBL" id="MFC3913630.1"/>
    </source>
</evidence>
<dbReference type="PANTHER" id="PTHR46796:SF15">
    <property type="entry name" value="BLL1074 PROTEIN"/>
    <property type="match status" value="1"/>
</dbReference>
<dbReference type="Pfam" id="PF20240">
    <property type="entry name" value="DUF6597"/>
    <property type="match status" value="1"/>
</dbReference>